<dbReference type="InterPro" id="IPR000182">
    <property type="entry name" value="GNAT_dom"/>
</dbReference>
<dbReference type="PROSITE" id="PS51186">
    <property type="entry name" value="GNAT"/>
    <property type="match status" value="1"/>
</dbReference>
<dbReference type="SUPFAM" id="SSF55729">
    <property type="entry name" value="Acyl-CoA N-acyltransferases (Nat)"/>
    <property type="match status" value="1"/>
</dbReference>
<evidence type="ECO:0000256" key="3">
    <source>
        <dbReference type="SAM" id="MobiDB-lite"/>
    </source>
</evidence>
<feature type="region of interest" description="Disordered" evidence="3">
    <location>
        <begin position="1"/>
        <end position="26"/>
    </location>
</feature>
<dbReference type="InterPro" id="IPR050680">
    <property type="entry name" value="YpeA/RimI_acetyltransf"/>
</dbReference>
<dbReference type="GO" id="GO:0016747">
    <property type="term" value="F:acyltransferase activity, transferring groups other than amino-acyl groups"/>
    <property type="evidence" value="ECO:0007669"/>
    <property type="project" value="InterPro"/>
</dbReference>
<proteinExistence type="predicted"/>
<dbReference type="PANTHER" id="PTHR43420">
    <property type="entry name" value="ACETYLTRANSFERASE"/>
    <property type="match status" value="1"/>
</dbReference>
<name>A0A368E4S0_9PROT</name>
<dbReference type="Proteomes" id="UP000252132">
    <property type="component" value="Unassembled WGS sequence"/>
</dbReference>
<feature type="compositionally biased region" description="Polar residues" evidence="3">
    <location>
        <begin position="11"/>
        <end position="22"/>
    </location>
</feature>
<evidence type="ECO:0000259" key="4">
    <source>
        <dbReference type="PROSITE" id="PS51186"/>
    </source>
</evidence>
<feature type="domain" description="N-acetyltransferase" evidence="4">
    <location>
        <begin position="27"/>
        <end position="172"/>
    </location>
</feature>
<sequence length="178" mass="19608">MRDEKGLMNMKSHSSVQPSPNDMSDEEVITCPAQPDPVFLSNLHGDGFASAYEQYWDDKAMAEMLAMTGVFVHQFSGGFIMTQISFETAEILTFAVLPGQRGKGYGAALLKAAMLHAFNKGATRMLLEVAPDREAALQLYRRAGFEPAGVRKNYYAGPKGKRDAFLMETGLGTELNFR</sequence>
<gene>
    <name evidence="5" type="ORF">DBW69_00410</name>
</gene>
<evidence type="ECO:0000256" key="2">
    <source>
        <dbReference type="ARBA" id="ARBA00023315"/>
    </source>
</evidence>
<comment type="caution">
    <text evidence="5">The sequence shown here is derived from an EMBL/GenBank/DDBJ whole genome shotgun (WGS) entry which is preliminary data.</text>
</comment>
<dbReference type="Pfam" id="PF00583">
    <property type="entry name" value="Acetyltransf_1"/>
    <property type="match status" value="1"/>
</dbReference>
<accession>A0A368E4S0</accession>
<organism evidence="5 6">
    <name type="scientific">PS1 clade bacterium</name>
    <dbReference type="NCBI Taxonomy" id="2175152"/>
    <lineage>
        <taxon>Bacteria</taxon>
        <taxon>Pseudomonadati</taxon>
        <taxon>Pseudomonadota</taxon>
        <taxon>Alphaproteobacteria</taxon>
        <taxon>PS1 clade</taxon>
    </lineage>
</organism>
<keyword evidence="2" id="KW-0012">Acyltransferase</keyword>
<keyword evidence="1 5" id="KW-0808">Transferase</keyword>
<evidence type="ECO:0000313" key="5">
    <source>
        <dbReference type="EMBL" id="RCL78435.1"/>
    </source>
</evidence>
<dbReference type="CDD" id="cd04301">
    <property type="entry name" value="NAT_SF"/>
    <property type="match status" value="1"/>
</dbReference>
<protein>
    <submittedName>
        <fullName evidence="5">GNAT family N-acetyltransferase</fullName>
    </submittedName>
</protein>
<evidence type="ECO:0000256" key="1">
    <source>
        <dbReference type="ARBA" id="ARBA00022679"/>
    </source>
</evidence>
<evidence type="ECO:0000313" key="6">
    <source>
        <dbReference type="Proteomes" id="UP000252132"/>
    </source>
</evidence>
<reference evidence="5 6" key="1">
    <citation type="journal article" date="2018" name="Microbiome">
        <title>Fine metagenomic profile of the Mediterranean stratified and mixed water columns revealed by assembly and recruitment.</title>
        <authorList>
            <person name="Haro-Moreno J.M."/>
            <person name="Lopez-Perez M."/>
            <person name="De La Torre J.R."/>
            <person name="Picazo A."/>
            <person name="Camacho A."/>
            <person name="Rodriguez-Valera F."/>
        </authorList>
    </citation>
    <scope>NUCLEOTIDE SEQUENCE [LARGE SCALE GENOMIC DNA]</scope>
    <source>
        <strain evidence="5">MED-G55</strain>
    </source>
</reference>
<dbReference type="Gene3D" id="3.40.630.30">
    <property type="match status" value="1"/>
</dbReference>
<dbReference type="EMBL" id="QOQF01000001">
    <property type="protein sequence ID" value="RCL78435.1"/>
    <property type="molecule type" value="Genomic_DNA"/>
</dbReference>
<dbReference type="InterPro" id="IPR016181">
    <property type="entry name" value="Acyl_CoA_acyltransferase"/>
</dbReference>
<dbReference type="AlphaFoldDB" id="A0A368E4S0"/>